<accession>A0A4U8V1H7</accession>
<dbReference type="GO" id="GO:0005576">
    <property type="term" value="C:extracellular region"/>
    <property type="evidence" value="ECO:0007669"/>
    <property type="project" value="InterPro"/>
</dbReference>
<organism evidence="8 9">
    <name type="scientific">Steinernema carpocapsae</name>
    <name type="common">Entomopathogenic nematode</name>
    <dbReference type="NCBI Taxonomy" id="34508"/>
    <lineage>
        <taxon>Eukaryota</taxon>
        <taxon>Metazoa</taxon>
        <taxon>Ecdysozoa</taxon>
        <taxon>Nematoda</taxon>
        <taxon>Chromadorea</taxon>
        <taxon>Rhabditida</taxon>
        <taxon>Tylenchina</taxon>
        <taxon>Panagrolaimomorpha</taxon>
        <taxon>Strongyloidoidea</taxon>
        <taxon>Steinernematidae</taxon>
        <taxon>Steinernema</taxon>
    </lineage>
</organism>
<evidence type="ECO:0000259" key="7">
    <source>
        <dbReference type="PROSITE" id="PS50940"/>
    </source>
</evidence>
<evidence type="ECO:0000256" key="1">
    <source>
        <dbReference type="ARBA" id="ARBA00022669"/>
    </source>
</evidence>
<dbReference type="Proteomes" id="UP000298663">
    <property type="component" value="Chromosome X"/>
</dbReference>
<protein>
    <recommendedName>
        <fullName evidence="7">Chitin-binding type-2 domain-containing protein</fullName>
    </recommendedName>
</protein>
<keyword evidence="5" id="KW-0325">Glycoprotein</keyword>
<dbReference type="PANTHER" id="PTHR23301:SF0">
    <property type="entry name" value="CHITIN-BINDING TYPE-2 DOMAIN-CONTAINING PROTEIN-RELATED"/>
    <property type="match status" value="1"/>
</dbReference>
<dbReference type="GO" id="GO:0008061">
    <property type="term" value="F:chitin binding"/>
    <property type="evidence" value="ECO:0007669"/>
    <property type="project" value="UniProtKB-KW"/>
</dbReference>
<dbReference type="PROSITE" id="PS50940">
    <property type="entry name" value="CHIT_BIND_II"/>
    <property type="match status" value="2"/>
</dbReference>
<dbReference type="PANTHER" id="PTHR23301">
    <property type="entry name" value="CHITIN BINDING PERITROPHIN-A"/>
    <property type="match status" value="1"/>
</dbReference>
<evidence type="ECO:0000256" key="6">
    <source>
        <dbReference type="SAM" id="SignalP"/>
    </source>
</evidence>
<dbReference type="Gene3D" id="2.170.140.10">
    <property type="entry name" value="Chitin binding domain"/>
    <property type="match status" value="1"/>
</dbReference>
<evidence type="ECO:0000256" key="2">
    <source>
        <dbReference type="ARBA" id="ARBA00022729"/>
    </source>
</evidence>
<evidence type="ECO:0000256" key="3">
    <source>
        <dbReference type="ARBA" id="ARBA00022737"/>
    </source>
</evidence>
<feature type="signal peptide" evidence="6">
    <location>
        <begin position="1"/>
        <end position="19"/>
    </location>
</feature>
<keyword evidence="1" id="KW-0147">Chitin-binding</keyword>
<sequence length="314" mass="34996">MKCSCFAVLLFSVLSSSIAAYFPTCVSRPTGFYATAQCSPYFYFCRQGLLTAYECLPGFAFNERTARCEPREHITGCRIQRLDRVMDPFNVPHDKQPIVTPFARFSAHRFLVNDPFAAGHRGEIPSIAEIPFRRFSRAGGPSFVIDTFTTPLQPRVEFPIADGSTVFDKFDVRAEDLTLTRRQGTKQEDVVGKDFETLVDPFDTSMEPRMEPANADDSAIVDQFDISNKDTKTTRRSDTEKDDPVVKRPAVIDDAPFSCVGKKDGFYPAAKCGAVFYVCKGDVPKKMNCPDPFIFNLKIGLCEPKSEVSSCSSA</sequence>
<dbReference type="EMBL" id="CM016762">
    <property type="protein sequence ID" value="TMS39731.1"/>
    <property type="molecule type" value="Genomic_DNA"/>
</dbReference>
<keyword evidence="4" id="KW-1015">Disulfide bond</keyword>
<keyword evidence="3" id="KW-0677">Repeat</keyword>
<name>A0A4U8V1H7_STECR</name>
<dbReference type="SUPFAM" id="SSF57625">
    <property type="entry name" value="Invertebrate chitin-binding proteins"/>
    <property type="match status" value="2"/>
</dbReference>
<dbReference type="InterPro" id="IPR002557">
    <property type="entry name" value="Chitin-bd_dom"/>
</dbReference>
<dbReference type="InterPro" id="IPR036508">
    <property type="entry name" value="Chitin-bd_dom_sf"/>
</dbReference>
<keyword evidence="9" id="KW-1185">Reference proteome</keyword>
<keyword evidence="2 6" id="KW-0732">Signal</keyword>
<reference evidence="8 9" key="1">
    <citation type="journal article" date="2015" name="Genome Biol.">
        <title>Comparative genomics of Steinernema reveals deeply conserved gene regulatory networks.</title>
        <authorList>
            <person name="Dillman A.R."/>
            <person name="Macchietto M."/>
            <person name="Porter C.F."/>
            <person name="Rogers A."/>
            <person name="Williams B."/>
            <person name="Antoshechkin I."/>
            <person name="Lee M.M."/>
            <person name="Goodwin Z."/>
            <person name="Lu X."/>
            <person name="Lewis E.E."/>
            <person name="Goodrich-Blair H."/>
            <person name="Stock S.P."/>
            <person name="Adams B.J."/>
            <person name="Sternberg P.W."/>
            <person name="Mortazavi A."/>
        </authorList>
    </citation>
    <scope>NUCLEOTIDE SEQUENCE [LARGE SCALE GENOMIC DNA]</scope>
    <source>
        <strain evidence="8 9">ALL</strain>
    </source>
</reference>
<dbReference type="Gene3D" id="3.20.20.80">
    <property type="entry name" value="Glycosidases"/>
    <property type="match status" value="1"/>
</dbReference>
<proteinExistence type="predicted"/>
<evidence type="ECO:0000256" key="4">
    <source>
        <dbReference type="ARBA" id="ARBA00023157"/>
    </source>
</evidence>
<dbReference type="AlphaFoldDB" id="A0A4U8V1H7"/>
<dbReference type="SMART" id="SM00494">
    <property type="entry name" value="ChtBD2"/>
    <property type="match status" value="2"/>
</dbReference>
<reference evidence="8 9" key="2">
    <citation type="journal article" date="2019" name="G3 (Bethesda)">
        <title>Hybrid Assembly of the Genome of the Entomopathogenic Nematode Steinernema carpocapsae Identifies the X-Chromosome.</title>
        <authorList>
            <person name="Serra L."/>
            <person name="Macchietto M."/>
            <person name="Macias-Munoz A."/>
            <person name="McGill C.J."/>
            <person name="Rodriguez I.M."/>
            <person name="Rodriguez B."/>
            <person name="Murad R."/>
            <person name="Mortazavi A."/>
        </authorList>
    </citation>
    <scope>NUCLEOTIDE SEQUENCE [LARGE SCALE GENOMIC DNA]</scope>
    <source>
        <strain evidence="8 9">ALL</strain>
    </source>
</reference>
<evidence type="ECO:0000313" key="8">
    <source>
        <dbReference type="EMBL" id="TMS39731.1"/>
    </source>
</evidence>
<gene>
    <name evidence="8" type="ORF">L596_006213</name>
</gene>
<feature type="chain" id="PRO_5020801975" description="Chitin-binding type-2 domain-containing protein" evidence="6">
    <location>
        <begin position="20"/>
        <end position="314"/>
    </location>
</feature>
<dbReference type="Pfam" id="PF01607">
    <property type="entry name" value="CBM_14"/>
    <property type="match status" value="2"/>
</dbReference>
<dbReference type="InterPro" id="IPR051940">
    <property type="entry name" value="Chitin_bind-dev_reg"/>
</dbReference>
<feature type="domain" description="Chitin-binding type-2" evidence="7">
    <location>
        <begin position="256"/>
        <end position="313"/>
    </location>
</feature>
<evidence type="ECO:0000313" key="9">
    <source>
        <dbReference type="Proteomes" id="UP000298663"/>
    </source>
</evidence>
<feature type="domain" description="Chitin-binding type-2" evidence="7">
    <location>
        <begin position="22"/>
        <end position="79"/>
    </location>
</feature>
<evidence type="ECO:0000256" key="5">
    <source>
        <dbReference type="ARBA" id="ARBA00023180"/>
    </source>
</evidence>